<organism evidence="5 6">
    <name type="scientific">Algoriphagus antarcticus</name>
    <dbReference type="NCBI Taxonomy" id="238540"/>
    <lineage>
        <taxon>Bacteria</taxon>
        <taxon>Pseudomonadati</taxon>
        <taxon>Bacteroidota</taxon>
        <taxon>Cytophagia</taxon>
        <taxon>Cytophagales</taxon>
        <taxon>Cyclobacteriaceae</taxon>
        <taxon>Algoriphagus</taxon>
    </lineage>
</organism>
<keyword evidence="6" id="KW-1185">Reference proteome</keyword>
<dbReference type="GO" id="GO:0008484">
    <property type="term" value="F:sulfuric ester hydrolase activity"/>
    <property type="evidence" value="ECO:0007669"/>
    <property type="project" value="TreeGrafter"/>
</dbReference>
<keyword evidence="1" id="KW-0479">Metal-binding</keyword>
<dbReference type="PANTHER" id="PTHR45953">
    <property type="entry name" value="IDURONATE 2-SULFATASE"/>
    <property type="match status" value="1"/>
</dbReference>
<dbReference type="PANTHER" id="PTHR45953:SF1">
    <property type="entry name" value="IDURONATE 2-SULFATASE"/>
    <property type="match status" value="1"/>
</dbReference>
<dbReference type="EMBL" id="QUNF01000024">
    <property type="protein sequence ID" value="REG81863.1"/>
    <property type="molecule type" value="Genomic_DNA"/>
</dbReference>
<gene>
    <name evidence="5" type="ORF">C8N25_12419</name>
</gene>
<feature type="domain" description="Sulfatase N-terminal" evidence="4">
    <location>
        <begin position="44"/>
        <end position="369"/>
    </location>
</feature>
<evidence type="ECO:0000313" key="5">
    <source>
        <dbReference type="EMBL" id="REG81863.1"/>
    </source>
</evidence>
<dbReference type="SUPFAM" id="SSF53649">
    <property type="entry name" value="Alkaline phosphatase-like"/>
    <property type="match status" value="1"/>
</dbReference>
<dbReference type="AlphaFoldDB" id="A0A3E0DJ86"/>
<evidence type="ECO:0000256" key="3">
    <source>
        <dbReference type="SAM" id="Phobius"/>
    </source>
</evidence>
<accession>A0A3E0DJ86</accession>
<sequence length="476" mass="55279">MTYPKITYISFPSIGWLLIFILFSQWSIQNKGILDEKIADEKKPNIIFILTDDQRWDALGFAGNDIIHTPNMDMLASEGLYFENAFVTTPICAASRASLFSGLYERTHDFTFGKPPLQDSYMAKSYPNLLKKEGYRTGFVGKFGVKVSEGMEDSLFHRMDKTFWPYLKEVEGKEVHLADTNGDLAIDFIRSSGDQPFCLSLSFWSPHADDGAEEQYFWADYTDHSYRDVEIPVPDTADPAFYDSIPEFLKNRMTRERWHWRFDTPEKHQKMVKGYYRMISTVDSVLSRIRVSLEEEGIADNTVIIFMGDNGYFLGERGYAGKWLLYEPSIRVPLIIYDPRQPENKRKKTYSQIVSNVDVTPTILSLAGVKIPDSYAGRSLTDFYEGAPGDWRSGIFLEHRLENNEKLLKTEGYRDDEYKFIRYDDSDLIELYHHNTDFNEVNNLALDTKYVEKVKYYSDKCDSIIHDLLQQRVMNQ</sequence>
<evidence type="ECO:0000256" key="1">
    <source>
        <dbReference type="ARBA" id="ARBA00022723"/>
    </source>
</evidence>
<dbReference type="CDD" id="cd16031">
    <property type="entry name" value="G6S_like"/>
    <property type="match status" value="1"/>
</dbReference>
<comment type="caution">
    <text evidence="5">The sequence shown here is derived from an EMBL/GenBank/DDBJ whole genome shotgun (WGS) entry which is preliminary data.</text>
</comment>
<dbReference type="InterPro" id="IPR000917">
    <property type="entry name" value="Sulfatase_N"/>
</dbReference>
<keyword evidence="2" id="KW-0378">Hydrolase</keyword>
<proteinExistence type="predicted"/>
<evidence type="ECO:0000313" key="6">
    <source>
        <dbReference type="Proteomes" id="UP000256405"/>
    </source>
</evidence>
<dbReference type="GO" id="GO:0005737">
    <property type="term" value="C:cytoplasm"/>
    <property type="evidence" value="ECO:0007669"/>
    <property type="project" value="TreeGrafter"/>
</dbReference>
<keyword evidence="3" id="KW-0472">Membrane</keyword>
<dbReference type="Proteomes" id="UP000256405">
    <property type="component" value="Unassembled WGS sequence"/>
</dbReference>
<keyword evidence="3" id="KW-0812">Transmembrane</keyword>
<evidence type="ECO:0000259" key="4">
    <source>
        <dbReference type="Pfam" id="PF00884"/>
    </source>
</evidence>
<reference evidence="5 6" key="1">
    <citation type="submission" date="2018-08" db="EMBL/GenBank/DDBJ databases">
        <title>Genomic Encyclopedia of Archaeal and Bacterial Type Strains, Phase II (KMG-II): from individual species to whole genera.</title>
        <authorList>
            <person name="Goeker M."/>
        </authorList>
    </citation>
    <scope>NUCLEOTIDE SEQUENCE [LARGE SCALE GENOMIC DNA]</scope>
    <source>
        <strain evidence="5 6">DSM 15986</strain>
    </source>
</reference>
<dbReference type="InterPro" id="IPR017850">
    <property type="entry name" value="Alkaline_phosphatase_core_sf"/>
</dbReference>
<keyword evidence="3" id="KW-1133">Transmembrane helix</keyword>
<dbReference type="Gene3D" id="3.40.720.10">
    <property type="entry name" value="Alkaline Phosphatase, subunit A"/>
    <property type="match status" value="1"/>
</dbReference>
<feature type="transmembrane region" description="Helical" evidence="3">
    <location>
        <begin position="6"/>
        <end position="23"/>
    </location>
</feature>
<dbReference type="OrthoDB" id="9815108at2"/>
<evidence type="ECO:0000256" key="2">
    <source>
        <dbReference type="ARBA" id="ARBA00022801"/>
    </source>
</evidence>
<name>A0A3E0DJ86_9BACT</name>
<dbReference type="GO" id="GO:0046872">
    <property type="term" value="F:metal ion binding"/>
    <property type="evidence" value="ECO:0007669"/>
    <property type="project" value="UniProtKB-KW"/>
</dbReference>
<dbReference type="Pfam" id="PF00884">
    <property type="entry name" value="Sulfatase"/>
    <property type="match status" value="1"/>
</dbReference>
<dbReference type="RefSeq" id="WP_086543521.1">
    <property type="nucleotide sequence ID" value="NZ_MSSW01000076.1"/>
</dbReference>
<protein>
    <submittedName>
        <fullName evidence="5">Arylsulfatase A-like enzyme</fullName>
    </submittedName>
</protein>